<feature type="region of interest" description="Disordered" evidence="1">
    <location>
        <begin position="77"/>
        <end position="106"/>
    </location>
</feature>
<reference evidence="2" key="2">
    <citation type="submission" date="2020-11" db="EMBL/GenBank/DDBJ databases">
        <authorList>
            <person name="Cecchin M."/>
            <person name="Marcolungo L."/>
            <person name="Rossato M."/>
            <person name="Girolomoni L."/>
            <person name="Cosentino E."/>
            <person name="Cuine S."/>
            <person name="Li-Beisson Y."/>
            <person name="Delledonne M."/>
            <person name="Ballottari M."/>
        </authorList>
    </citation>
    <scope>NUCLEOTIDE SEQUENCE</scope>
    <source>
        <strain evidence="2">211/11P</strain>
        <tissue evidence="2">Whole cell</tissue>
    </source>
</reference>
<comment type="caution">
    <text evidence="2">The sequence shown here is derived from an EMBL/GenBank/DDBJ whole genome shotgun (WGS) entry which is preliminary data.</text>
</comment>
<evidence type="ECO:0000256" key="1">
    <source>
        <dbReference type="SAM" id="MobiDB-lite"/>
    </source>
</evidence>
<proteinExistence type="predicted"/>
<evidence type="ECO:0000313" key="3">
    <source>
        <dbReference type="Proteomes" id="UP001055712"/>
    </source>
</evidence>
<reference evidence="2" key="1">
    <citation type="journal article" date="2019" name="Plant J.">
        <title>Chlorella vulgaris genome assembly and annotation reveals the molecular basis for metabolic acclimation to high light conditions.</title>
        <authorList>
            <person name="Cecchin M."/>
            <person name="Marcolungo L."/>
            <person name="Rossato M."/>
            <person name="Girolomoni L."/>
            <person name="Cosentino E."/>
            <person name="Cuine S."/>
            <person name="Li-Beisson Y."/>
            <person name="Delledonne M."/>
            <person name="Ballottari M."/>
        </authorList>
    </citation>
    <scope>NUCLEOTIDE SEQUENCE</scope>
    <source>
        <strain evidence="2">211/11P</strain>
    </source>
</reference>
<evidence type="ECO:0000313" key="2">
    <source>
        <dbReference type="EMBL" id="KAI3433876.1"/>
    </source>
</evidence>
<accession>A0A9D4YZ96</accession>
<dbReference type="AlphaFoldDB" id="A0A9D4YZ96"/>
<dbReference type="Proteomes" id="UP001055712">
    <property type="component" value="Unassembled WGS sequence"/>
</dbReference>
<name>A0A9D4YZ96_CHLVU</name>
<dbReference type="EMBL" id="SIDB01000004">
    <property type="protein sequence ID" value="KAI3433876.1"/>
    <property type="molecule type" value="Genomic_DNA"/>
</dbReference>
<sequence length="212" mass="23420">MLLHASCTHRGAYNSQELCGSATQLVSIAPTQPQLGVSPPPYQAPRHAQPEYRQQQQQDWGLAKEASYWRELDQEALQETEEMSRQTTPGASRAASPGHGGPCTAPQASAADLAAVISQQLTQGTPGTEEILRHWPRVQASGRRRGGAAVDGGWQRLSEWQQVCYNQFQVLLYLQERYGDYVGLATEQKLEPVPLRAFFKHSSVNERGVPVL</sequence>
<dbReference type="OrthoDB" id="10384366at2759"/>
<protein>
    <submittedName>
        <fullName evidence="2">Uncharacterized protein</fullName>
    </submittedName>
</protein>
<keyword evidence="3" id="KW-1185">Reference proteome</keyword>
<gene>
    <name evidence="2" type="ORF">D9Q98_003678</name>
</gene>
<feature type="region of interest" description="Disordered" evidence="1">
    <location>
        <begin position="38"/>
        <end position="57"/>
    </location>
</feature>
<organism evidence="2 3">
    <name type="scientific">Chlorella vulgaris</name>
    <name type="common">Green alga</name>
    <dbReference type="NCBI Taxonomy" id="3077"/>
    <lineage>
        <taxon>Eukaryota</taxon>
        <taxon>Viridiplantae</taxon>
        <taxon>Chlorophyta</taxon>
        <taxon>core chlorophytes</taxon>
        <taxon>Trebouxiophyceae</taxon>
        <taxon>Chlorellales</taxon>
        <taxon>Chlorellaceae</taxon>
        <taxon>Chlorella clade</taxon>
        <taxon>Chlorella</taxon>
    </lineage>
</organism>